<organism evidence="2 3">
    <name type="scientific">Uruburuella testudinis</name>
    <dbReference type="NCBI Taxonomy" id="1282863"/>
    <lineage>
        <taxon>Bacteria</taxon>
        <taxon>Pseudomonadati</taxon>
        <taxon>Pseudomonadota</taxon>
        <taxon>Betaproteobacteria</taxon>
        <taxon>Neisseriales</taxon>
        <taxon>Neisseriaceae</taxon>
        <taxon>Uruburuella</taxon>
    </lineage>
</organism>
<keyword evidence="3" id="KW-1185">Reference proteome</keyword>
<dbReference type="Proteomes" id="UP000829817">
    <property type="component" value="Chromosome"/>
</dbReference>
<name>A0ABY4DT29_9NEIS</name>
<evidence type="ECO:0000313" key="3">
    <source>
        <dbReference type="Proteomes" id="UP000829817"/>
    </source>
</evidence>
<keyword evidence="1" id="KW-0812">Transmembrane</keyword>
<dbReference type="RefSeq" id="WP_244785117.1">
    <property type="nucleotide sequence ID" value="NZ_CP091508.1"/>
</dbReference>
<keyword evidence="1" id="KW-1133">Transmembrane helix</keyword>
<accession>A0ABY4DT29</accession>
<reference evidence="2 3" key="1">
    <citation type="journal article" date="2022" name="Res Sq">
        <title>Evolution of multicellular longitudinally dividing oral cavity symbionts (Neisseriaceae).</title>
        <authorList>
            <person name="Nyongesa S."/>
            <person name="Weber P."/>
            <person name="Bernet E."/>
            <person name="Pullido F."/>
            <person name="Nieckarz M."/>
            <person name="Delaby M."/>
            <person name="Nieves C."/>
            <person name="Viehboeck T."/>
            <person name="Krause N."/>
            <person name="Rivera-Millot A."/>
            <person name="Nakamura A."/>
            <person name="Vischer N."/>
            <person name="VanNieuwenhze M."/>
            <person name="Brun Y."/>
            <person name="Cava F."/>
            <person name="Bulgheresi S."/>
            <person name="Veyrier F."/>
        </authorList>
    </citation>
    <scope>NUCLEOTIDE SEQUENCE [LARGE SCALE GENOMIC DNA]</scope>
    <source>
        <strain evidence="2 3">CCUG 63373m</strain>
    </source>
</reference>
<dbReference type="EMBL" id="CP091508">
    <property type="protein sequence ID" value="UOO81854.1"/>
    <property type="molecule type" value="Genomic_DNA"/>
</dbReference>
<proteinExistence type="predicted"/>
<evidence type="ECO:0000313" key="2">
    <source>
        <dbReference type="EMBL" id="UOO81854.1"/>
    </source>
</evidence>
<protein>
    <submittedName>
        <fullName evidence="2">Uncharacterized protein</fullName>
    </submittedName>
</protein>
<evidence type="ECO:0000256" key="1">
    <source>
        <dbReference type="SAM" id="Phobius"/>
    </source>
</evidence>
<feature type="transmembrane region" description="Helical" evidence="1">
    <location>
        <begin position="48"/>
        <end position="70"/>
    </location>
</feature>
<keyword evidence="1" id="KW-0472">Membrane</keyword>
<gene>
    <name evidence="2" type="ORF">LVJ83_13265</name>
</gene>
<sequence length="85" mass="9676">MYILFAAALLLYATLLFSAKQLWQQNPRVWKLALIQLPLRLIASTPSIPFLLTLVLPLGALFAYPVWLAVEIGKIYALRRWAKHG</sequence>